<evidence type="ECO:0000313" key="15">
    <source>
        <dbReference type="Proteomes" id="UP000694545"/>
    </source>
</evidence>
<dbReference type="Gene3D" id="2.10.50.30">
    <property type="entry name" value="GPCR, family 3, nine cysteines domain"/>
    <property type="match status" value="1"/>
</dbReference>
<sequence>GEIIEQLNNSYCSSMPKMYQHILALSFAVDEINKNPKILPNLTLGFHIINGYYIARITYKASMGLLCTYHRFVPNFRCGAQKKIAAVIGGLATEASEILAIITAMYKIPQVGSFRFSKIPWNRTHGEKTQFPFLYQMVPRESHQYLGAVRLLQHFGWTWIGLLAVDDDYGDKFLQTMVPLLSQNDICHAFIFRFPERTYLDEYTSRLLEVLGNYPVLLERKVSACFVQGEPPSWQNLRMMFLTASIVAWPPLEKVWIATSQWDFESVPIQKMWDIQHFHGAITFAVHSKQPPGFHTLVHTMKPQWRKGDIFFQNFWEQAFHCHFNPSQIGEESRKLCTGEERLETLPSTLFEWKMTGHSYNVYNAVYAVAHAMHATLKCNLKCKRFRDRGHLASHDEETWKVRMCFLCPASCVFVQVLPLSVCNDNCYPGHSRKKREGEKFCCYDCAPCPEGMMSNRKDMDACMECPEEQHPNKNQNQCLPRAVSYLSYKEPLGFIFTIVAISFALITTSVLGIFLNHKDTPIVKANNRGLTYILLISLLLCFLSSLLFIGKPEKVACLIRQTAFGTIFSVALSSLLAKTTTVVMAFMATKPGSRIRKCVGKRIAISLVLCGSSVQVVICVLWLSTSPPFPDMNRHSARDQIILECNEGSGVMFYCVLGYMGLLAIASFTVAFLARMLPDTFNEAKFITFSMFIFCSVWFSFIPTYLSIKGKYLVAVEIFSILTSSAGLLLSIFSPKCFIILMRPELNDKGHLIRMEKPGPIF</sequence>
<feature type="transmembrane region" description="Helical" evidence="12">
    <location>
        <begin position="713"/>
        <end position="734"/>
    </location>
</feature>
<evidence type="ECO:0000256" key="1">
    <source>
        <dbReference type="ARBA" id="ARBA00004651"/>
    </source>
</evidence>
<dbReference type="InterPro" id="IPR017978">
    <property type="entry name" value="GPCR_3_C"/>
</dbReference>
<keyword evidence="7" id="KW-0297">G-protein coupled receptor</keyword>
<dbReference type="Pfam" id="PF00003">
    <property type="entry name" value="7tm_3"/>
    <property type="match status" value="1"/>
</dbReference>
<feature type="domain" description="G-protein coupled receptors family 3 profile" evidence="13">
    <location>
        <begin position="493"/>
        <end position="748"/>
    </location>
</feature>
<feature type="transmembrane region" description="Helical" evidence="12">
    <location>
        <begin position="563"/>
        <end position="588"/>
    </location>
</feature>
<keyword evidence="10" id="KW-0325">Glycoprotein</keyword>
<evidence type="ECO:0000259" key="13">
    <source>
        <dbReference type="PROSITE" id="PS50259"/>
    </source>
</evidence>
<dbReference type="PANTHER" id="PTHR24061:SF599">
    <property type="entry name" value="G-PROTEIN COUPLED RECEPTORS FAMILY 3 PROFILE DOMAIN-CONTAINING PROTEIN"/>
    <property type="match status" value="1"/>
</dbReference>
<keyword evidence="5" id="KW-0732">Signal</keyword>
<dbReference type="InterPro" id="IPR001828">
    <property type="entry name" value="ANF_lig-bd_rcpt"/>
</dbReference>
<reference evidence="14" key="2">
    <citation type="submission" date="2025-09" db="UniProtKB">
        <authorList>
            <consortium name="Ensembl"/>
        </authorList>
    </citation>
    <scope>IDENTIFICATION</scope>
</reference>
<dbReference type="PANTHER" id="PTHR24061">
    <property type="entry name" value="CALCIUM-SENSING RECEPTOR-RELATED"/>
    <property type="match status" value="1"/>
</dbReference>
<dbReference type="InterPro" id="IPR004073">
    <property type="entry name" value="GPCR_3_vmron_rcpt_2"/>
</dbReference>
<comment type="subcellular location">
    <subcellularLocation>
        <location evidence="1">Cell membrane</location>
        <topology evidence="1">Multi-pass membrane protein</topology>
    </subcellularLocation>
</comment>
<feature type="transmembrane region" description="Helical" evidence="12">
    <location>
        <begin position="687"/>
        <end position="707"/>
    </location>
</feature>
<keyword evidence="3" id="KW-1003">Cell membrane</keyword>
<evidence type="ECO:0000256" key="12">
    <source>
        <dbReference type="SAM" id="Phobius"/>
    </source>
</evidence>
<dbReference type="InterPro" id="IPR028082">
    <property type="entry name" value="Peripla_BP_I"/>
</dbReference>
<evidence type="ECO:0000256" key="9">
    <source>
        <dbReference type="ARBA" id="ARBA00023170"/>
    </source>
</evidence>
<dbReference type="GO" id="GO:0005886">
    <property type="term" value="C:plasma membrane"/>
    <property type="evidence" value="ECO:0007669"/>
    <property type="project" value="UniProtKB-SubCell"/>
</dbReference>
<keyword evidence="9" id="KW-0675">Receptor</keyword>
<dbReference type="PRINTS" id="PR00248">
    <property type="entry name" value="GPCRMGR"/>
</dbReference>
<reference evidence="14" key="1">
    <citation type="submission" date="2025-08" db="UniProtKB">
        <authorList>
            <consortium name="Ensembl"/>
        </authorList>
    </citation>
    <scope>IDENTIFICATION</scope>
</reference>
<evidence type="ECO:0000256" key="10">
    <source>
        <dbReference type="ARBA" id="ARBA00023180"/>
    </source>
</evidence>
<dbReference type="InterPro" id="IPR000068">
    <property type="entry name" value="GPCR_3_Ca_sens_rcpt-rel"/>
</dbReference>
<dbReference type="InterPro" id="IPR017979">
    <property type="entry name" value="GPCR_3_CS"/>
</dbReference>
<dbReference type="InterPro" id="IPR011500">
    <property type="entry name" value="GPCR_3_9-Cys_dom"/>
</dbReference>
<dbReference type="PRINTS" id="PR01535">
    <property type="entry name" value="VOMERONASL2R"/>
</dbReference>
<evidence type="ECO:0000256" key="4">
    <source>
        <dbReference type="ARBA" id="ARBA00022692"/>
    </source>
</evidence>
<protein>
    <recommendedName>
        <fullName evidence="13">G-protein coupled receptors family 3 profile domain-containing protein</fullName>
    </recommendedName>
</protein>
<evidence type="ECO:0000256" key="3">
    <source>
        <dbReference type="ARBA" id="ARBA00022475"/>
    </source>
</evidence>
<evidence type="ECO:0000256" key="8">
    <source>
        <dbReference type="ARBA" id="ARBA00023136"/>
    </source>
</evidence>
<keyword evidence="11" id="KW-0807">Transducer</keyword>
<dbReference type="PROSITE" id="PS00981">
    <property type="entry name" value="G_PROTEIN_RECEP_F3_3"/>
    <property type="match status" value="1"/>
</dbReference>
<dbReference type="SUPFAM" id="SSF53822">
    <property type="entry name" value="Periplasmic binding protein-like I"/>
    <property type="match status" value="1"/>
</dbReference>
<keyword evidence="15" id="KW-1185">Reference proteome</keyword>
<keyword evidence="4 12" id="KW-0812">Transmembrane</keyword>
<dbReference type="CDD" id="cd15283">
    <property type="entry name" value="7tmC_V2R_pheromone"/>
    <property type="match status" value="1"/>
</dbReference>
<dbReference type="PROSITE" id="PS50259">
    <property type="entry name" value="G_PROTEIN_RECEP_F3_4"/>
    <property type="match status" value="1"/>
</dbReference>
<feature type="transmembrane region" description="Helical" evidence="12">
    <location>
        <begin position="600"/>
        <end position="624"/>
    </location>
</feature>
<dbReference type="OMA" id="ICLEFAE"/>
<dbReference type="FunFam" id="3.40.50.2300:FF:000024">
    <property type="entry name" value="Vomeronasal 2, receptor 73"/>
    <property type="match status" value="1"/>
</dbReference>
<evidence type="ECO:0000256" key="6">
    <source>
        <dbReference type="ARBA" id="ARBA00022989"/>
    </source>
</evidence>
<evidence type="ECO:0000256" key="2">
    <source>
        <dbReference type="ARBA" id="ARBA00007242"/>
    </source>
</evidence>
<evidence type="ECO:0000256" key="11">
    <source>
        <dbReference type="ARBA" id="ARBA00023224"/>
    </source>
</evidence>
<feature type="transmembrane region" description="Helical" evidence="12">
    <location>
        <begin position="530"/>
        <end position="551"/>
    </location>
</feature>
<dbReference type="Pfam" id="PF01094">
    <property type="entry name" value="ANF_receptor"/>
    <property type="match status" value="1"/>
</dbReference>
<keyword evidence="8 12" id="KW-0472">Membrane</keyword>
<dbReference type="GO" id="GO:0004930">
    <property type="term" value="F:G protein-coupled receptor activity"/>
    <property type="evidence" value="ECO:0007669"/>
    <property type="project" value="UniProtKB-KW"/>
</dbReference>
<dbReference type="InterPro" id="IPR000337">
    <property type="entry name" value="GPCR_3"/>
</dbReference>
<accession>A0A8D2Q3Z2</accession>
<dbReference type="Proteomes" id="UP000694545">
    <property type="component" value="Unplaced"/>
</dbReference>
<comment type="similarity">
    <text evidence="2">Belongs to the G-protein coupled receptor 3 family.</text>
</comment>
<dbReference type="Ensembl" id="ENSVKKT00000018272.1">
    <property type="protein sequence ID" value="ENSVKKP00000017824.1"/>
    <property type="gene ID" value="ENSVKKG00000012179.1"/>
</dbReference>
<dbReference type="AlphaFoldDB" id="A0A8D2Q3Z2"/>
<proteinExistence type="inferred from homology"/>
<dbReference type="Pfam" id="PF07562">
    <property type="entry name" value="NCD3G"/>
    <property type="match status" value="1"/>
</dbReference>
<organism evidence="14 15">
    <name type="scientific">Varanus komodoensis</name>
    <name type="common">Komodo dragon</name>
    <dbReference type="NCBI Taxonomy" id="61221"/>
    <lineage>
        <taxon>Eukaryota</taxon>
        <taxon>Metazoa</taxon>
        <taxon>Chordata</taxon>
        <taxon>Craniata</taxon>
        <taxon>Vertebrata</taxon>
        <taxon>Euteleostomi</taxon>
        <taxon>Lepidosauria</taxon>
        <taxon>Squamata</taxon>
        <taxon>Bifurcata</taxon>
        <taxon>Unidentata</taxon>
        <taxon>Episquamata</taxon>
        <taxon>Toxicofera</taxon>
        <taxon>Anguimorpha</taxon>
        <taxon>Paleoanguimorpha</taxon>
        <taxon>Varanoidea</taxon>
        <taxon>Varanidae</taxon>
        <taxon>Varanus</taxon>
    </lineage>
</organism>
<evidence type="ECO:0000256" key="7">
    <source>
        <dbReference type="ARBA" id="ARBA00023040"/>
    </source>
</evidence>
<evidence type="ECO:0000313" key="14">
    <source>
        <dbReference type="Ensembl" id="ENSVKKP00000017824.1"/>
    </source>
</evidence>
<dbReference type="InterPro" id="IPR038550">
    <property type="entry name" value="GPCR_3_9-Cys_sf"/>
</dbReference>
<dbReference type="FunFam" id="2.10.50.30:FF:000002">
    <property type="entry name" value="Vomeronasal 2 receptor, h1"/>
    <property type="match status" value="1"/>
</dbReference>
<name>A0A8D2Q3Z2_VARKO</name>
<dbReference type="Gene3D" id="3.40.50.2300">
    <property type="match status" value="2"/>
</dbReference>
<feature type="transmembrane region" description="Helical" evidence="12">
    <location>
        <begin position="652"/>
        <end position="675"/>
    </location>
</feature>
<evidence type="ECO:0000256" key="5">
    <source>
        <dbReference type="ARBA" id="ARBA00022729"/>
    </source>
</evidence>
<feature type="transmembrane region" description="Helical" evidence="12">
    <location>
        <begin position="493"/>
        <end position="518"/>
    </location>
</feature>
<keyword evidence="6 12" id="KW-1133">Transmembrane helix</keyword>